<protein>
    <submittedName>
        <fullName evidence="1">Uncharacterized protein</fullName>
    </submittedName>
</protein>
<organism evidence="1">
    <name type="scientific">uncultured Sulfurovum sp</name>
    <dbReference type="NCBI Taxonomy" id="269237"/>
    <lineage>
        <taxon>Bacteria</taxon>
        <taxon>Pseudomonadati</taxon>
        <taxon>Campylobacterota</taxon>
        <taxon>Epsilonproteobacteria</taxon>
        <taxon>Campylobacterales</taxon>
        <taxon>Sulfurovaceae</taxon>
        <taxon>Sulfurovum</taxon>
        <taxon>environmental samples</taxon>
    </lineage>
</organism>
<evidence type="ECO:0000313" key="1">
    <source>
        <dbReference type="EMBL" id="CAA6821677.1"/>
    </source>
</evidence>
<proteinExistence type="predicted"/>
<reference evidence="1" key="1">
    <citation type="submission" date="2020-01" db="EMBL/GenBank/DDBJ databases">
        <authorList>
            <person name="Meier V. D."/>
            <person name="Meier V D."/>
        </authorList>
    </citation>
    <scope>NUCLEOTIDE SEQUENCE</scope>
    <source>
        <strain evidence="1">HLG_WM_MAG_01</strain>
    </source>
</reference>
<gene>
    <name evidence="1" type="ORF">HELGO_WM694</name>
</gene>
<dbReference type="AlphaFoldDB" id="A0A6S6TU13"/>
<sequence length="30" mass="3457">MENMPVNFLKNDAFLMDKPIGTLGQYIENI</sequence>
<name>A0A6S6TU13_9BACT</name>
<dbReference type="EMBL" id="CACVAS010000117">
    <property type="protein sequence ID" value="CAA6821677.1"/>
    <property type="molecule type" value="Genomic_DNA"/>
</dbReference>
<accession>A0A6S6TU13</accession>